<dbReference type="InterPro" id="IPR015424">
    <property type="entry name" value="PyrdxlP-dep_Trfase"/>
</dbReference>
<dbReference type="GO" id="GO:0005737">
    <property type="term" value="C:cytoplasm"/>
    <property type="evidence" value="ECO:0007669"/>
    <property type="project" value="TreeGrafter"/>
</dbReference>
<keyword evidence="2 3" id="KW-0663">Pyridoxal phosphate</keyword>
<dbReference type="InterPro" id="IPR000277">
    <property type="entry name" value="Cys/Met-Metab_PyrdxlP-dep_enz"/>
</dbReference>
<protein>
    <recommendedName>
        <fullName evidence="3">O-succinylhomoserine sulfhydrylase</fullName>
        <shortName evidence="3">OSH sulfhydrylase</shortName>
        <shortName evidence="3">OSHS sulfhydrylase</shortName>
        <ecNumber evidence="3">2.5.1.-</ecNumber>
    </recommendedName>
</protein>
<comment type="similarity">
    <text evidence="3">Belongs to the trans-sulfuration enzymes family. MetZ subfamily.</text>
</comment>
<evidence type="ECO:0000256" key="4">
    <source>
        <dbReference type="PIRSR" id="PIRSR001434-2"/>
    </source>
</evidence>
<keyword evidence="3" id="KW-0028">Amino-acid biosynthesis</keyword>
<organism evidence="6 7">
    <name type="scientific">Iodidimonas gelatinilytica</name>
    <dbReference type="NCBI Taxonomy" id="1236966"/>
    <lineage>
        <taxon>Bacteria</taxon>
        <taxon>Pseudomonadati</taxon>
        <taxon>Pseudomonadota</taxon>
        <taxon>Alphaproteobacteria</taxon>
        <taxon>Iodidimonadales</taxon>
        <taxon>Iodidimonadaceae</taxon>
        <taxon>Iodidimonas</taxon>
    </lineage>
</organism>
<dbReference type="GO" id="GO:0071268">
    <property type="term" value="P:homocysteine biosynthetic process"/>
    <property type="evidence" value="ECO:0007669"/>
    <property type="project" value="InterPro"/>
</dbReference>
<dbReference type="Gene3D" id="3.90.1150.10">
    <property type="entry name" value="Aspartate Aminotransferase, domain 1"/>
    <property type="match status" value="1"/>
</dbReference>
<dbReference type="InterPro" id="IPR015422">
    <property type="entry name" value="PyrdxlP-dep_Trfase_small"/>
</dbReference>
<gene>
    <name evidence="3 6" type="primary">metZ</name>
    <name evidence="6" type="ORF">JCM17844_18090</name>
</gene>
<keyword evidence="3" id="KW-0808">Transferase</keyword>
<comment type="caution">
    <text evidence="6">The sequence shown here is derived from an EMBL/GenBank/DDBJ whole genome shotgun (WGS) entry which is preliminary data.</text>
</comment>
<feature type="modified residue" description="N6-(pyridoxal phosphate)lysine" evidence="3 4">
    <location>
        <position position="242"/>
    </location>
</feature>
<dbReference type="NCBIfam" id="TIGR01325">
    <property type="entry name" value="O_suc_HS_sulf"/>
    <property type="match status" value="1"/>
</dbReference>
<name>A0A5A7MQ63_9PROT</name>
<dbReference type="GO" id="GO:0071266">
    <property type="term" value="P:'de novo' L-methionine biosynthetic process"/>
    <property type="evidence" value="ECO:0007669"/>
    <property type="project" value="UniProtKB-UniRule"/>
</dbReference>
<accession>A0A5A7MQ63</accession>
<dbReference type="InterPro" id="IPR006234">
    <property type="entry name" value="O-succ-hSer_sulfhydrylase"/>
</dbReference>
<dbReference type="PIRSF" id="PIRSF001434">
    <property type="entry name" value="CGS"/>
    <property type="match status" value="1"/>
</dbReference>
<comment type="cofactor">
    <cofactor evidence="1 3 5">
        <name>pyridoxal 5'-phosphate</name>
        <dbReference type="ChEBI" id="CHEBI:597326"/>
    </cofactor>
</comment>
<dbReference type="GO" id="GO:0016846">
    <property type="term" value="F:carbon-sulfur lyase activity"/>
    <property type="evidence" value="ECO:0007669"/>
    <property type="project" value="TreeGrafter"/>
</dbReference>
<dbReference type="AlphaFoldDB" id="A0A5A7MQ63"/>
<evidence type="ECO:0000313" key="6">
    <source>
        <dbReference type="EMBL" id="GEQ98172.1"/>
    </source>
</evidence>
<evidence type="ECO:0000256" key="1">
    <source>
        <dbReference type="ARBA" id="ARBA00001933"/>
    </source>
</evidence>
<dbReference type="EMBL" id="BKCL01000005">
    <property type="protein sequence ID" value="GEQ98172.1"/>
    <property type="molecule type" value="Genomic_DNA"/>
</dbReference>
<dbReference type="InterPro" id="IPR015421">
    <property type="entry name" value="PyrdxlP-dep_Trfase_major"/>
</dbReference>
<evidence type="ECO:0000256" key="2">
    <source>
        <dbReference type="ARBA" id="ARBA00022898"/>
    </source>
</evidence>
<dbReference type="PANTHER" id="PTHR11808">
    <property type="entry name" value="TRANS-SULFURATION ENZYME FAMILY MEMBER"/>
    <property type="match status" value="1"/>
</dbReference>
<dbReference type="Gene3D" id="3.40.640.10">
    <property type="entry name" value="Type I PLP-dependent aspartate aminotransferase-like (Major domain)"/>
    <property type="match status" value="1"/>
</dbReference>
<evidence type="ECO:0000313" key="7">
    <source>
        <dbReference type="Proteomes" id="UP000322084"/>
    </source>
</evidence>
<evidence type="ECO:0000256" key="5">
    <source>
        <dbReference type="RuleBase" id="RU362118"/>
    </source>
</evidence>
<dbReference type="Proteomes" id="UP000322084">
    <property type="component" value="Unassembled WGS sequence"/>
</dbReference>
<dbReference type="Pfam" id="PF01053">
    <property type="entry name" value="Cys_Met_Meta_PP"/>
    <property type="match status" value="1"/>
</dbReference>
<proteinExistence type="inferred from homology"/>
<comment type="pathway">
    <text evidence="3">Amino-acid biosynthesis; L-methionine biosynthesis via de novo pathway; L-homocysteine from O-succinyl-L-homoserine: step 1/1.</text>
</comment>
<dbReference type="PANTHER" id="PTHR11808:SF80">
    <property type="entry name" value="CYSTATHIONINE GAMMA-LYASE"/>
    <property type="match status" value="1"/>
</dbReference>
<dbReference type="UniPathway" id="UPA00051">
    <property type="reaction ID" value="UER00449"/>
</dbReference>
<evidence type="ECO:0000256" key="3">
    <source>
        <dbReference type="HAMAP-Rule" id="MF_02056"/>
    </source>
</evidence>
<keyword evidence="3" id="KW-0486">Methionine biosynthesis</keyword>
<comment type="subunit">
    <text evidence="3">Homotetramer.</text>
</comment>
<dbReference type="GO" id="GO:0030170">
    <property type="term" value="F:pyridoxal phosphate binding"/>
    <property type="evidence" value="ECO:0007669"/>
    <property type="project" value="UniProtKB-UniRule"/>
</dbReference>
<dbReference type="GO" id="GO:0019346">
    <property type="term" value="P:transsulfuration"/>
    <property type="evidence" value="ECO:0007669"/>
    <property type="project" value="InterPro"/>
</dbReference>
<reference evidence="6 7" key="1">
    <citation type="submission" date="2019-09" db="EMBL/GenBank/DDBJ databases">
        <title>NBRP : Genome information of microbial organism related human and environment.</title>
        <authorList>
            <person name="Hattori M."/>
            <person name="Oshima K."/>
            <person name="Inaba H."/>
            <person name="Suda W."/>
            <person name="Sakamoto M."/>
            <person name="Iino T."/>
            <person name="Kitahara M."/>
            <person name="Oshida Y."/>
            <person name="Iida T."/>
            <person name="Kudo T."/>
            <person name="Itoh T."/>
            <person name="Ohkuma M."/>
        </authorList>
    </citation>
    <scope>NUCLEOTIDE SEQUENCE [LARGE SCALE GENOMIC DNA]</scope>
    <source>
        <strain evidence="6 7">Hi-2</strain>
    </source>
</reference>
<comment type="catalytic activity">
    <reaction evidence="3">
        <text>O-succinyl-L-homoserine + hydrogen sulfide = L-homocysteine + succinate</text>
        <dbReference type="Rhea" id="RHEA:27826"/>
        <dbReference type="ChEBI" id="CHEBI:29919"/>
        <dbReference type="ChEBI" id="CHEBI:30031"/>
        <dbReference type="ChEBI" id="CHEBI:57661"/>
        <dbReference type="ChEBI" id="CHEBI:58199"/>
    </reaction>
</comment>
<comment type="function">
    <text evidence="3">Catalyzes the formation of L-homocysteine from O-succinyl-L-homoserine (OSHS) and hydrogen sulfide.</text>
</comment>
<dbReference type="EC" id="2.5.1.-" evidence="3"/>
<dbReference type="GO" id="GO:0016765">
    <property type="term" value="F:transferase activity, transferring alkyl or aryl (other than methyl) groups"/>
    <property type="evidence" value="ECO:0007669"/>
    <property type="project" value="UniProtKB-UniRule"/>
</dbReference>
<dbReference type="SUPFAM" id="SSF53383">
    <property type="entry name" value="PLP-dependent transferases"/>
    <property type="match status" value="1"/>
</dbReference>
<sequence>MVGVRLDNSCAGRGHGFTNEKGATIMKNKTGLDRAITENWQPSTRLIRGGTLRSNFGETSEAIFMTSGFAYETAQSAKARFDGEEEGFTYSRQGNPTVAMFEERMALLEGAEAAAATASGMAAMNAALLGQVHAGDHVVAAKALFGSCRWMIDELLPRYGVETTIVEGPDMEAWKRAVKPNTKLFFLESPSNPTLELIDIESVAGIAHEAGARLVVDNVFASPVLQKPLELGADVVCYSATKHIDGQGRTLGGVVLGSKAIILDELGPFLRHTGPTLSPFNAWLLLKSLETIELRVDAMCDRADFLAQTLAQAGIKTVHPSLPDFAYADLAKKQMRRGGTVVTFTLPGGADQAFRFLNALEVIDISNNLGDSRSIAAHPWTTTHKALDEATRLQMGITDGMIRLSAGLEDAQDLARDLLQALDASKGAVSR</sequence>
<dbReference type="FunFam" id="3.40.640.10:FF:000046">
    <property type="entry name" value="Cystathionine gamma-lyase"/>
    <property type="match status" value="1"/>
</dbReference>
<dbReference type="HAMAP" id="MF_02056">
    <property type="entry name" value="MetZ"/>
    <property type="match status" value="1"/>
</dbReference>